<keyword evidence="3" id="KW-0285">Flavoprotein</keyword>
<keyword evidence="4" id="KW-0274">FAD</keyword>
<dbReference type="GO" id="GO:0050660">
    <property type="term" value="F:flavin adenine dinucleotide binding"/>
    <property type="evidence" value="ECO:0007669"/>
    <property type="project" value="InterPro"/>
</dbReference>
<sequence>MDFTSTEAQEDLAGLVGRILGDKVTNERLREIDRQDDRFDRDLWAELAKADVLTAALPEGGFGLLEQCSVLIEIGRAVAPVPYLPSITMGATALAESGTDEHRRAWVEPAARGEVVLTAALAEDGGAEPDSPATRAERDGQDWLLTGTKVNIPAGPVADLVLVPASTPDGPRLFLVRPGRPGAEMQRQEIVDGDAEGWLELANARVADADVLDADALRRLIVRATIGVCAHQVGVLTGALERTSAYAGERVQFGRPIGSFQAVAQRMADGFIDVEAAKLTLWQAAWRATEGLPCADEAATAKFWAAEAGHRLAHTAVHVHGGVGIDLDHELHRYFVAAKRGEFALGGATAQLRRIGASLAAR</sequence>
<evidence type="ECO:0000259" key="7">
    <source>
        <dbReference type="Pfam" id="PF02771"/>
    </source>
</evidence>
<dbReference type="GO" id="GO:0003995">
    <property type="term" value="F:acyl-CoA dehydrogenase activity"/>
    <property type="evidence" value="ECO:0007669"/>
    <property type="project" value="TreeGrafter"/>
</dbReference>
<dbReference type="Gene3D" id="2.40.110.10">
    <property type="entry name" value="Butyryl-CoA Dehydrogenase, subunit A, domain 2"/>
    <property type="match status" value="1"/>
</dbReference>
<organism evidence="8 9">
    <name type="scientific">Saccharopolyspora flava</name>
    <dbReference type="NCBI Taxonomy" id="95161"/>
    <lineage>
        <taxon>Bacteria</taxon>
        <taxon>Bacillati</taxon>
        <taxon>Actinomycetota</taxon>
        <taxon>Actinomycetes</taxon>
        <taxon>Pseudonocardiales</taxon>
        <taxon>Pseudonocardiaceae</taxon>
        <taxon>Saccharopolyspora</taxon>
    </lineage>
</organism>
<evidence type="ECO:0000256" key="2">
    <source>
        <dbReference type="ARBA" id="ARBA00009347"/>
    </source>
</evidence>
<evidence type="ECO:0000256" key="1">
    <source>
        <dbReference type="ARBA" id="ARBA00001974"/>
    </source>
</evidence>
<dbReference type="InterPro" id="IPR037069">
    <property type="entry name" value="AcylCoA_DH/ox_N_sf"/>
</dbReference>
<dbReference type="PANTHER" id="PTHR43884:SF20">
    <property type="entry name" value="ACYL-COA DEHYDROGENASE FADE28"/>
    <property type="match status" value="1"/>
</dbReference>
<comment type="cofactor">
    <cofactor evidence="1">
        <name>FAD</name>
        <dbReference type="ChEBI" id="CHEBI:57692"/>
    </cofactor>
</comment>
<dbReference type="Gene3D" id="1.20.140.10">
    <property type="entry name" value="Butyryl-CoA Dehydrogenase, subunit A, domain 3"/>
    <property type="match status" value="1"/>
</dbReference>
<evidence type="ECO:0000313" key="8">
    <source>
        <dbReference type="EMBL" id="SFS63317.1"/>
    </source>
</evidence>
<feature type="domain" description="Acyl-CoA dehydrogenase/oxidase C-terminal" evidence="6">
    <location>
        <begin position="226"/>
        <end position="359"/>
    </location>
</feature>
<dbReference type="InterPro" id="IPR013786">
    <property type="entry name" value="AcylCoA_DH/ox_N"/>
</dbReference>
<dbReference type="Gene3D" id="1.10.540.10">
    <property type="entry name" value="Acyl-CoA dehydrogenase/oxidase, N-terminal domain"/>
    <property type="match status" value="1"/>
</dbReference>
<evidence type="ECO:0000259" key="6">
    <source>
        <dbReference type="Pfam" id="PF00441"/>
    </source>
</evidence>
<comment type="similarity">
    <text evidence="2">Belongs to the acyl-CoA dehydrogenase family.</text>
</comment>
<evidence type="ECO:0000313" key="9">
    <source>
        <dbReference type="Proteomes" id="UP000198852"/>
    </source>
</evidence>
<dbReference type="InterPro" id="IPR046373">
    <property type="entry name" value="Acyl-CoA_Oxase/DH_mid-dom_sf"/>
</dbReference>
<accession>A0A1I6REZ2</accession>
<dbReference type="InterPro" id="IPR036250">
    <property type="entry name" value="AcylCo_DH-like_C"/>
</dbReference>
<dbReference type="SUPFAM" id="SSF56645">
    <property type="entry name" value="Acyl-CoA dehydrogenase NM domain-like"/>
    <property type="match status" value="1"/>
</dbReference>
<dbReference type="CDD" id="cd00567">
    <property type="entry name" value="ACAD"/>
    <property type="match status" value="1"/>
</dbReference>
<proteinExistence type="inferred from homology"/>
<reference evidence="9" key="1">
    <citation type="submission" date="2016-10" db="EMBL/GenBank/DDBJ databases">
        <authorList>
            <person name="Varghese N."/>
            <person name="Submissions S."/>
        </authorList>
    </citation>
    <scope>NUCLEOTIDE SEQUENCE [LARGE SCALE GENOMIC DNA]</scope>
    <source>
        <strain evidence="9">DSM 44771</strain>
    </source>
</reference>
<protein>
    <submittedName>
        <fullName evidence="8">Acyl-CoA dehydrogenase</fullName>
    </submittedName>
</protein>
<dbReference type="AlphaFoldDB" id="A0A1I6REZ2"/>
<evidence type="ECO:0000256" key="3">
    <source>
        <dbReference type="ARBA" id="ARBA00022630"/>
    </source>
</evidence>
<keyword evidence="5" id="KW-0560">Oxidoreductase</keyword>
<evidence type="ECO:0000256" key="4">
    <source>
        <dbReference type="ARBA" id="ARBA00022827"/>
    </source>
</evidence>
<dbReference type="Pfam" id="PF02771">
    <property type="entry name" value="Acyl-CoA_dh_N"/>
    <property type="match status" value="1"/>
</dbReference>
<dbReference type="InterPro" id="IPR009075">
    <property type="entry name" value="AcylCo_DH/oxidase_C"/>
</dbReference>
<dbReference type="PANTHER" id="PTHR43884">
    <property type="entry name" value="ACYL-COA DEHYDROGENASE"/>
    <property type="match status" value="1"/>
</dbReference>
<feature type="domain" description="Acyl-CoA dehydrogenase/oxidase N-terminal" evidence="7">
    <location>
        <begin position="6"/>
        <end position="114"/>
    </location>
</feature>
<dbReference type="InterPro" id="IPR009100">
    <property type="entry name" value="AcylCoA_DH/oxidase_NM_dom_sf"/>
</dbReference>
<dbReference type="EMBL" id="FOZX01000003">
    <property type="protein sequence ID" value="SFS63317.1"/>
    <property type="molecule type" value="Genomic_DNA"/>
</dbReference>
<dbReference type="RefSeq" id="WP_093415854.1">
    <property type="nucleotide sequence ID" value="NZ_FOZX01000003.1"/>
</dbReference>
<dbReference type="STRING" id="95161.SAMN05660874_02152"/>
<gene>
    <name evidence="8" type="ORF">SAMN05660874_02152</name>
</gene>
<name>A0A1I6REZ2_9PSEU</name>
<dbReference type="Pfam" id="PF00441">
    <property type="entry name" value="Acyl-CoA_dh_1"/>
    <property type="match status" value="1"/>
</dbReference>
<dbReference type="OrthoDB" id="4319499at2"/>
<keyword evidence="9" id="KW-1185">Reference proteome</keyword>
<dbReference type="Proteomes" id="UP000198852">
    <property type="component" value="Unassembled WGS sequence"/>
</dbReference>
<evidence type="ECO:0000256" key="5">
    <source>
        <dbReference type="ARBA" id="ARBA00023002"/>
    </source>
</evidence>
<dbReference type="SUPFAM" id="SSF47203">
    <property type="entry name" value="Acyl-CoA dehydrogenase C-terminal domain-like"/>
    <property type="match status" value="1"/>
</dbReference>